<name>A0A068SWU0_NEOGA</name>
<dbReference type="InterPro" id="IPR023753">
    <property type="entry name" value="FAD/NAD-binding_dom"/>
</dbReference>
<dbReference type="eggNOG" id="COG0492">
    <property type="taxonomic scope" value="Bacteria"/>
</dbReference>
<dbReference type="InterPro" id="IPR036188">
    <property type="entry name" value="FAD/NAD-bd_sf"/>
</dbReference>
<organism evidence="5 6">
    <name type="scientific">Neorhizobium galegae bv. orientalis str. HAMBI 540</name>
    <dbReference type="NCBI Taxonomy" id="1028800"/>
    <lineage>
        <taxon>Bacteria</taxon>
        <taxon>Pseudomonadati</taxon>
        <taxon>Pseudomonadota</taxon>
        <taxon>Alphaproteobacteria</taxon>
        <taxon>Hyphomicrobiales</taxon>
        <taxon>Rhizobiaceae</taxon>
        <taxon>Rhizobium/Agrobacterium group</taxon>
        <taxon>Neorhizobium</taxon>
    </lineage>
</organism>
<dbReference type="AlphaFoldDB" id="A0A068SWU0"/>
<accession>A0A068SWU0</accession>
<dbReference type="PRINTS" id="PR00368">
    <property type="entry name" value="FADPNR"/>
</dbReference>
<gene>
    <name evidence="5" type="ORF">RG540_PA00190</name>
</gene>
<dbReference type="Gene3D" id="3.50.50.60">
    <property type="entry name" value="FAD/NAD(P)-binding domain"/>
    <property type="match status" value="2"/>
</dbReference>
<keyword evidence="5" id="KW-0614">Plasmid</keyword>
<evidence type="ECO:0000256" key="3">
    <source>
        <dbReference type="ARBA" id="ARBA00023002"/>
    </source>
</evidence>
<reference evidence="6" key="1">
    <citation type="journal article" date="2014" name="BMC Genomics">
        <title>Genome sequencing of two Neorhizobium galegae strains reveals a noeT gene responsible for the unusual acetylation of the nodulation factors.</title>
        <authorList>
            <person name="Osterman J."/>
            <person name="Marsh J."/>
            <person name="Laine P.K."/>
            <person name="Zeng Z."/>
            <person name="Alatalo E."/>
            <person name="Sullivan J.T."/>
            <person name="Young J.P."/>
            <person name="Thomas-Oates J."/>
            <person name="Paulin L."/>
            <person name="Lindstrom K."/>
        </authorList>
    </citation>
    <scope>NUCLEOTIDE SEQUENCE [LARGE SCALE GENOMIC DNA]</scope>
    <source>
        <strain evidence="6">HAMBI 540</strain>
    </source>
</reference>
<evidence type="ECO:0000256" key="1">
    <source>
        <dbReference type="ARBA" id="ARBA00018719"/>
    </source>
</evidence>
<keyword evidence="3" id="KW-0560">Oxidoreductase</keyword>
<dbReference type="KEGG" id="ngg:RG540_PA00190"/>
<dbReference type="GeneID" id="24260239"/>
<dbReference type="HOGENOM" id="CLU_031864_5_1_5"/>
<dbReference type="OrthoDB" id="9806179at2"/>
<dbReference type="InterPro" id="IPR050097">
    <property type="entry name" value="Ferredoxin-NADP_redctase_2"/>
</dbReference>
<proteinExistence type="predicted"/>
<evidence type="ECO:0000313" key="6">
    <source>
        <dbReference type="Proteomes" id="UP000028181"/>
    </source>
</evidence>
<keyword evidence="6" id="KW-1185">Reference proteome</keyword>
<evidence type="ECO:0000313" key="5">
    <source>
        <dbReference type="EMBL" id="CDN50698.1"/>
    </source>
</evidence>
<dbReference type="Pfam" id="PF07992">
    <property type="entry name" value="Pyr_redox_2"/>
    <property type="match status" value="1"/>
</dbReference>
<evidence type="ECO:0000256" key="2">
    <source>
        <dbReference type="ARBA" id="ARBA00022630"/>
    </source>
</evidence>
<dbReference type="Proteomes" id="UP000028181">
    <property type="component" value="Plasmid pHAMBI540a"/>
</dbReference>
<dbReference type="SUPFAM" id="SSF51905">
    <property type="entry name" value="FAD/NAD(P)-binding domain"/>
    <property type="match status" value="1"/>
</dbReference>
<dbReference type="PRINTS" id="PR00469">
    <property type="entry name" value="PNDRDTASEII"/>
</dbReference>
<protein>
    <recommendedName>
        <fullName evidence="1">Thioredoxin reductase</fullName>
    </recommendedName>
</protein>
<dbReference type="EMBL" id="HG938354">
    <property type="protein sequence ID" value="CDN50698.1"/>
    <property type="molecule type" value="Genomic_DNA"/>
</dbReference>
<dbReference type="RefSeq" id="WP_046599264.1">
    <property type="nucleotide sequence ID" value="NZ_HG938354.1"/>
</dbReference>
<sequence>MSANDHDIAVIGAGVAGLNAAIAAARHGARTMIIDMLGAGGQVINVDRIDNFPGPAEGMSGFELGPMLQMQADEAGVEFALDTIETISKTDTGFRIAGSDLDLTAGAVIIAAGSAKRTLGIPGEAEFEGRGVSHCASCDGPLMRGKDVCILGGGDSALDEALALVPHAARITVIHRGLRLRASAALQAKAREASNIEVRLNTVATAIRGEGGVSAITVRDLSTGAESDLPCHGVFVYVGLEPNTSFLNDTVTLAADGRIVVDLDMQTSVPGIFAAGDIRARSVAHLAASAGDGVTAAISAVRHLAQRQGNTQQAGPRDIAAASAG</sequence>
<dbReference type="GO" id="GO:0016491">
    <property type="term" value="F:oxidoreductase activity"/>
    <property type="evidence" value="ECO:0007669"/>
    <property type="project" value="UniProtKB-KW"/>
</dbReference>
<dbReference type="PANTHER" id="PTHR48105">
    <property type="entry name" value="THIOREDOXIN REDUCTASE 1-RELATED-RELATED"/>
    <property type="match status" value="1"/>
</dbReference>
<keyword evidence="2" id="KW-0285">Flavoprotein</keyword>
<geneLocation type="plasmid" evidence="6">
    <name>II</name>
</geneLocation>
<feature type="domain" description="FAD/NAD(P)-binding" evidence="4">
    <location>
        <begin position="7"/>
        <end position="289"/>
    </location>
</feature>
<dbReference type="PATRIC" id="fig|1028800.3.peg.4623"/>
<evidence type="ECO:0000259" key="4">
    <source>
        <dbReference type="Pfam" id="PF07992"/>
    </source>
</evidence>